<dbReference type="Pfam" id="PF00400">
    <property type="entry name" value="WD40"/>
    <property type="match status" value="2"/>
</dbReference>
<dbReference type="Gene3D" id="2.130.10.10">
    <property type="entry name" value="YVTN repeat-like/Quinoprotein amine dehydrogenase"/>
    <property type="match status" value="1"/>
</dbReference>
<keyword evidence="10" id="KW-1185">Reference proteome</keyword>
<dbReference type="Gene3D" id="1.25.10.10">
    <property type="entry name" value="Leucine-rich Repeat Variant"/>
    <property type="match status" value="1"/>
</dbReference>
<dbReference type="OrthoDB" id="10265988at2759"/>
<dbReference type="GeneID" id="33558183"/>
<dbReference type="PANTHER" id="PTHR19849:SF0">
    <property type="entry name" value="PHOSPHOLIPASE A-2-ACTIVATING PROTEIN"/>
    <property type="match status" value="1"/>
</dbReference>
<dbReference type="InParanoid" id="A0A1Y1UC50"/>
<reference evidence="9 10" key="1">
    <citation type="submission" date="2017-03" db="EMBL/GenBank/DDBJ databases">
        <title>Widespread Adenine N6-methylation of Active Genes in Fungi.</title>
        <authorList>
            <consortium name="DOE Joint Genome Institute"/>
            <person name="Mondo S.J."/>
            <person name="Dannebaum R.O."/>
            <person name="Kuo R.C."/>
            <person name="Louie K.B."/>
            <person name="Bewick A.J."/>
            <person name="Labutti K."/>
            <person name="Haridas S."/>
            <person name="Kuo A."/>
            <person name="Salamov A."/>
            <person name="Ahrendt S.R."/>
            <person name="Lau R."/>
            <person name="Bowen B.P."/>
            <person name="Lipzen A."/>
            <person name="Sullivan W."/>
            <person name="Andreopoulos W.B."/>
            <person name="Clum A."/>
            <person name="Lindquist E."/>
            <person name="Daum C."/>
            <person name="Northen T.R."/>
            <person name="Ramamoorthy G."/>
            <person name="Schmitz R.J."/>
            <person name="Gryganskyi A."/>
            <person name="Culley D."/>
            <person name="Magnuson J."/>
            <person name="James T.Y."/>
            <person name="O'Malley M.A."/>
            <person name="Stajich J.E."/>
            <person name="Spatafora J.W."/>
            <person name="Visel A."/>
            <person name="Grigoriev I.V."/>
        </authorList>
    </citation>
    <scope>NUCLEOTIDE SEQUENCE [LARGE SCALE GENOMIC DNA]</scope>
    <source>
        <strain evidence="9 10">NRRL Y-17943</strain>
    </source>
</reference>
<dbReference type="Pfam" id="PF09070">
    <property type="entry name" value="PFU"/>
    <property type="match status" value="1"/>
</dbReference>
<feature type="compositionally biased region" description="Low complexity" evidence="6">
    <location>
        <begin position="496"/>
        <end position="530"/>
    </location>
</feature>
<dbReference type="GO" id="GO:0043130">
    <property type="term" value="F:ubiquitin binding"/>
    <property type="evidence" value="ECO:0007669"/>
    <property type="project" value="TreeGrafter"/>
</dbReference>
<comment type="subcellular location">
    <subcellularLocation>
        <location evidence="1">Cytoplasm</location>
    </subcellularLocation>
</comment>
<dbReference type="Pfam" id="PF08324">
    <property type="entry name" value="PUL"/>
    <property type="match status" value="1"/>
</dbReference>
<keyword evidence="3 5" id="KW-0853">WD repeat</keyword>
<dbReference type="PROSITE" id="PS50294">
    <property type="entry name" value="WD_REPEATS_REGION"/>
    <property type="match status" value="1"/>
</dbReference>
<evidence type="ECO:0000256" key="4">
    <source>
        <dbReference type="ARBA" id="ARBA00022737"/>
    </source>
</evidence>
<dbReference type="InterPro" id="IPR015943">
    <property type="entry name" value="WD40/YVTN_repeat-like_dom_sf"/>
</dbReference>
<dbReference type="PROSITE" id="PS51396">
    <property type="entry name" value="PUL"/>
    <property type="match status" value="1"/>
</dbReference>
<dbReference type="GO" id="GO:0005737">
    <property type="term" value="C:cytoplasm"/>
    <property type="evidence" value="ECO:0007669"/>
    <property type="project" value="UniProtKB-SubCell"/>
</dbReference>
<feature type="region of interest" description="Disordered" evidence="6">
    <location>
        <begin position="495"/>
        <end position="530"/>
    </location>
</feature>
<feature type="repeat" description="WD" evidence="5">
    <location>
        <begin position="244"/>
        <end position="276"/>
    </location>
</feature>
<dbReference type="GO" id="GO:0010992">
    <property type="term" value="P:ubiquitin recycling"/>
    <property type="evidence" value="ECO:0007669"/>
    <property type="project" value="TreeGrafter"/>
</dbReference>
<sequence>MSAPQYQLAFTLHGHASDVRNLCSPSPHIPLLLSASRDGSAIVWGPSGRDGEGSEWDVKLRVEGPEKRFVSCVGMTRWNGEAYLLVGSSSGVLSTFVLPSATAPPQSTNGPGPDPYHTLVEHKQNLCCIDTSKGGLIASGRRRTVLVWKDFKVVLRLEAHQQAVWAVRFVGEDRTMLAAADNKIFLHSIDIASGSSTVLQEYTGHSQPVRGLSLTSDTKGFWSCANDSLVNVYSFDKPSPLRSLSGHTSFVYSVNTFPDGSGAVSSGEDGTLRVWSNTELIQTLPHTSNSLWSSSIVPSASGSSHYIVSSSQDAQIRFFTRSADLMAPESVRERWNQEISSRALDKSQVGDVKQADLPGLEALGREGKKEGQVLMLKNEGSVEAYSWSMASKSWQKVGTVVDAIGSGRKQLFNGVEYDYVFDVDVSEGMPPLKLPYNISENPWVAAQKFLEKNDLPNSYVDQVVQFIEKNTGGVQLGQGDATSYVDPYTGAARYTGSSSQGGSSSGNADPFTGSSSYSSAPSSTSASKPKGALPVTAYLSFKQINVNAARTKISQLNDELKAGSPEQAIPAEDEKNLVEIFAFLSQPTVALPNPDKSSAGETFSSERYLDLVSRWPEDKRFPLIDIARCLAALSPAFGTCSTAPSKLLESCDWSSPWSASKSRETNTLLALRALVNMFLTANGRRTMGQSAEQVLVALRERKWDDLGARKLPFVTVLLSYSSMAVKGGFPALQAGALLELITFVLEHESEDAETVYRASVALGNMLCAPSVAGSLQIGAVQRGQKLVKERATSIGEKRLKDLSTEISSLSG</sequence>
<dbReference type="AlphaFoldDB" id="A0A1Y1UC50"/>
<dbReference type="Gene3D" id="3.10.20.870">
    <property type="entry name" value="PFU (PLAA family ubiquitin binding), C-terminal domain"/>
    <property type="match status" value="1"/>
</dbReference>
<dbReference type="SUPFAM" id="SSF50978">
    <property type="entry name" value="WD40 repeat-like"/>
    <property type="match status" value="1"/>
</dbReference>
<organism evidence="9 10">
    <name type="scientific">Kockovaella imperatae</name>
    <dbReference type="NCBI Taxonomy" id="4999"/>
    <lineage>
        <taxon>Eukaryota</taxon>
        <taxon>Fungi</taxon>
        <taxon>Dikarya</taxon>
        <taxon>Basidiomycota</taxon>
        <taxon>Agaricomycotina</taxon>
        <taxon>Tremellomycetes</taxon>
        <taxon>Tremellales</taxon>
        <taxon>Cuniculitremaceae</taxon>
        <taxon>Kockovaella</taxon>
    </lineage>
</organism>
<dbReference type="GO" id="GO:0043161">
    <property type="term" value="P:proteasome-mediated ubiquitin-dependent protein catabolic process"/>
    <property type="evidence" value="ECO:0007669"/>
    <property type="project" value="TreeGrafter"/>
</dbReference>
<keyword evidence="4" id="KW-0677">Repeat</keyword>
<evidence type="ECO:0000256" key="2">
    <source>
        <dbReference type="ARBA" id="ARBA00022490"/>
    </source>
</evidence>
<protein>
    <submittedName>
        <fullName evidence="9">PLAA family ubiquitin binding-domain-containing protein</fullName>
    </submittedName>
</protein>
<dbReference type="InterPro" id="IPR036322">
    <property type="entry name" value="WD40_repeat_dom_sf"/>
</dbReference>
<dbReference type="GO" id="GO:0005634">
    <property type="term" value="C:nucleus"/>
    <property type="evidence" value="ECO:0007669"/>
    <property type="project" value="TreeGrafter"/>
</dbReference>
<dbReference type="FunCoup" id="A0A1Y1UC50">
    <property type="interactions" value="1004"/>
</dbReference>
<dbReference type="InterPro" id="IPR015155">
    <property type="entry name" value="PFU"/>
</dbReference>
<accession>A0A1Y1UC50</accession>
<dbReference type="PROSITE" id="PS50082">
    <property type="entry name" value="WD_REPEATS_2"/>
    <property type="match status" value="1"/>
</dbReference>
<evidence type="ECO:0000313" key="9">
    <source>
        <dbReference type="EMBL" id="ORX35613.1"/>
    </source>
</evidence>
<feature type="domain" description="PUL" evidence="8">
    <location>
        <begin position="531"/>
        <end position="809"/>
    </location>
</feature>
<dbReference type="STRING" id="4999.A0A1Y1UC50"/>
<evidence type="ECO:0000256" key="5">
    <source>
        <dbReference type="PROSITE-ProRule" id="PRU00221"/>
    </source>
</evidence>
<evidence type="ECO:0000259" key="8">
    <source>
        <dbReference type="PROSITE" id="PS51396"/>
    </source>
</evidence>
<dbReference type="Proteomes" id="UP000193218">
    <property type="component" value="Unassembled WGS sequence"/>
</dbReference>
<feature type="domain" description="PFU" evidence="7">
    <location>
        <begin position="386"/>
        <end position="481"/>
    </location>
</feature>
<dbReference type="EMBL" id="NBSH01000010">
    <property type="protein sequence ID" value="ORX35613.1"/>
    <property type="molecule type" value="Genomic_DNA"/>
</dbReference>
<evidence type="ECO:0000256" key="3">
    <source>
        <dbReference type="ARBA" id="ARBA00022574"/>
    </source>
</evidence>
<comment type="caution">
    <text evidence="9">The sequence shown here is derived from an EMBL/GenBank/DDBJ whole genome shotgun (WGS) entry which is preliminary data.</text>
</comment>
<dbReference type="InterPro" id="IPR013535">
    <property type="entry name" value="PUL_dom"/>
</dbReference>
<dbReference type="SMART" id="SM00320">
    <property type="entry name" value="WD40"/>
    <property type="match status" value="6"/>
</dbReference>
<dbReference type="PANTHER" id="PTHR19849">
    <property type="entry name" value="PHOSPHOLIPASE A-2-ACTIVATING PROTEIN"/>
    <property type="match status" value="1"/>
</dbReference>
<dbReference type="CDD" id="cd00200">
    <property type="entry name" value="WD40"/>
    <property type="match status" value="1"/>
</dbReference>
<dbReference type="InterPro" id="IPR038122">
    <property type="entry name" value="PFU_sf"/>
</dbReference>
<dbReference type="InterPro" id="IPR011989">
    <property type="entry name" value="ARM-like"/>
</dbReference>
<proteinExistence type="predicted"/>
<evidence type="ECO:0000259" key="7">
    <source>
        <dbReference type="PROSITE" id="PS51394"/>
    </source>
</evidence>
<dbReference type="PROSITE" id="PS51394">
    <property type="entry name" value="PFU"/>
    <property type="match status" value="1"/>
</dbReference>
<evidence type="ECO:0000256" key="6">
    <source>
        <dbReference type="SAM" id="MobiDB-lite"/>
    </source>
</evidence>
<name>A0A1Y1UC50_9TREE</name>
<gene>
    <name evidence="9" type="ORF">BD324DRAFT_630849</name>
</gene>
<dbReference type="InterPro" id="IPR001680">
    <property type="entry name" value="WD40_rpt"/>
</dbReference>
<keyword evidence="2" id="KW-0963">Cytoplasm</keyword>
<evidence type="ECO:0000313" key="10">
    <source>
        <dbReference type="Proteomes" id="UP000193218"/>
    </source>
</evidence>
<dbReference type="RefSeq" id="XP_021869777.1">
    <property type="nucleotide sequence ID" value="XM_022016374.1"/>
</dbReference>
<evidence type="ECO:0000256" key="1">
    <source>
        <dbReference type="ARBA" id="ARBA00004496"/>
    </source>
</evidence>